<reference evidence="2 3" key="1">
    <citation type="submission" date="2016-10" db="EMBL/GenBank/DDBJ databases">
        <authorList>
            <person name="de Groot N.N."/>
        </authorList>
    </citation>
    <scope>NUCLEOTIDE SEQUENCE [LARGE SCALE GENOMIC DNA]</scope>
    <source>
        <strain evidence="2 3">DSM 19182</strain>
    </source>
</reference>
<reference evidence="1 4" key="2">
    <citation type="submission" date="2019-07" db="EMBL/GenBank/DDBJ databases">
        <title>Whole genome shotgun sequence of Alkalibacterium putridalgicola NBRC 103243.</title>
        <authorList>
            <person name="Hosoyama A."/>
            <person name="Uohara A."/>
            <person name="Ohji S."/>
            <person name="Ichikawa N."/>
        </authorList>
    </citation>
    <scope>NUCLEOTIDE SEQUENCE [LARGE SCALE GENOMIC DNA]</scope>
    <source>
        <strain evidence="1 4">NBRC 103243</strain>
    </source>
</reference>
<protein>
    <submittedName>
        <fullName evidence="2">Uncharacterized protein</fullName>
    </submittedName>
</protein>
<keyword evidence="4" id="KW-1185">Reference proteome</keyword>
<dbReference type="Proteomes" id="UP000198548">
    <property type="component" value="Unassembled WGS sequence"/>
</dbReference>
<dbReference type="EMBL" id="BJUX01000020">
    <property type="protein sequence ID" value="GEK89678.1"/>
    <property type="molecule type" value="Genomic_DNA"/>
</dbReference>
<evidence type="ECO:0000313" key="4">
    <source>
        <dbReference type="Proteomes" id="UP000321425"/>
    </source>
</evidence>
<organism evidence="2 3">
    <name type="scientific">Alkalibacterium putridalgicola</name>
    <dbReference type="NCBI Taxonomy" id="426703"/>
    <lineage>
        <taxon>Bacteria</taxon>
        <taxon>Bacillati</taxon>
        <taxon>Bacillota</taxon>
        <taxon>Bacilli</taxon>
        <taxon>Lactobacillales</taxon>
        <taxon>Carnobacteriaceae</taxon>
        <taxon>Alkalibacterium</taxon>
    </lineage>
</organism>
<evidence type="ECO:0000313" key="1">
    <source>
        <dbReference type="EMBL" id="GEK89678.1"/>
    </source>
</evidence>
<proteinExistence type="predicted"/>
<evidence type="ECO:0000313" key="2">
    <source>
        <dbReference type="EMBL" id="SEM03221.1"/>
    </source>
</evidence>
<accession>A0A1H7V1T9</accession>
<dbReference type="Proteomes" id="UP000321425">
    <property type="component" value="Unassembled WGS sequence"/>
</dbReference>
<name>A0A1H7V1T9_9LACT</name>
<dbReference type="AlphaFoldDB" id="A0A1H7V1T9"/>
<evidence type="ECO:0000313" key="3">
    <source>
        <dbReference type="Proteomes" id="UP000198548"/>
    </source>
</evidence>
<dbReference type="EMBL" id="FOBL01000021">
    <property type="protein sequence ID" value="SEM03221.1"/>
    <property type="molecule type" value="Genomic_DNA"/>
</dbReference>
<gene>
    <name evidence="1" type="ORF">APU01nite_17170</name>
    <name evidence="2" type="ORF">SAMN04488100_12127</name>
</gene>
<sequence>MSVKKYVPYKAASISTKLVYSMSKSDFIEKMYRKEVLAAELPIPPTFLHLKIEMRFFAGRKITALI</sequence>